<dbReference type="Gene3D" id="2.20.28.10">
    <property type="match status" value="1"/>
</dbReference>
<accession>A0A0H2YRA9</accession>
<dbReference type="NCBIfam" id="NF045767">
    <property type="entry name" value="RuberyRbr"/>
    <property type="match status" value="1"/>
</dbReference>
<feature type="domain" description="Rubredoxin-like" evidence="6">
    <location>
        <begin position="141"/>
        <end position="175"/>
    </location>
</feature>
<evidence type="ECO:0000259" key="6">
    <source>
        <dbReference type="PROSITE" id="PS50903"/>
    </source>
</evidence>
<evidence type="ECO:0000256" key="3">
    <source>
        <dbReference type="ARBA" id="ARBA00022723"/>
    </source>
</evidence>
<dbReference type="HOGENOM" id="CLU_095256_0_0_9"/>
<dbReference type="PANTHER" id="PTHR43865:SF1">
    <property type="entry name" value="RUBRERYTHRIN-RELATED"/>
    <property type="match status" value="1"/>
</dbReference>
<dbReference type="InterPro" id="IPR009078">
    <property type="entry name" value="Ferritin-like_SF"/>
</dbReference>
<evidence type="ECO:0000256" key="5">
    <source>
        <dbReference type="ARBA" id="ARBA00023004"/>
    </source>
</evidence>
<dbReference type="InterPro" id="IPR052364">
    <property type="entry name" value="Rubrerythrin"/>
</dbReference>
<dbReference type="Gene3D" id="1.20.1260.10">
    <property type="match status" value="1"/>
</dbReference>
<feature type="domain" description="Ferritin-like diiron" evidence="7">
    <location>
        <begin position="2"/>
        <end position="134"/>
    </location>
</feature>
<keyword evidence="3" id="KW-0479">Metal-binding</keyword>
<keyword evidence="9" id="KW-1185">Reference proteome</keyword>
<dbReference type="EMBL" id="CP000246">
    <property type="protein sequence ID" value="ABG83466.1"/>
    <property type="molecule type" value="Genomic_DNA"/>
</dbReference>
<evidence type="ECO:0000313" key="9">
    <source>
        <dbReference type="Proteomes" id="UP000001823"/>
    </source>
</evidence>
<dbReference type="GeneID" id="93002817"/>
<dbReference type="PROSITE" id="PS50903">
    <property type="entry name" value="RUBREDOXIN_LIKE"/>
    <property type="match status" value="1"/>
</dbReference>
<evidence type="ECO:0000259" key="7">
    <source>
        <dbReference type="PROSITE" id="PS50905"/>
    </source>
</evidence>
<dbReference type="PANTHER" id="PTHR43865">
    <property type="entry name" value="RUBRERYTHRIN-RELATED"/>
    <property type="match status" value="1"/>
</dbReference>
<keyword evidence="4" id="KW-0249">Electron transport</keyword>
<dbReference type="InterPro" id="IPR003251">
    <property type="entry name" value="Rr_diiron-bd_dom"/>
</dbReference>
<dbReference type="PROSITE" id="PS50905">
    <property type="entry name" value="FERRITIN_LIKE"/>
    <property type="match status" value="1"/>
</dbReference>
<name>A0A0H2YRA9_CLOP1</name>
<sequence>MDLKGSKTEKNLLTAFAGESQARNKYTFYAEKARREGYNKIADIFEETAHNEMAHAKIWFKFLNDGTVGETLDNLKDAAGGENYEWTDMYAEFAKEAREEGFNEIAFILEKVGEIEKHHEERYLELYNLLKNGEIFKKDEKQLWRCQNCGFILESTVAPEKCPVCHHPKAYFELVCDKF</sequence>
<dbReference type="InterPro" id="IPR009040">
    <property type="entry name" value="Ferritin-like_diiron"/>
</dbReference>
<dbReference type="Proteomes" id="UP000001823">
    <property type="component" value="Chromosome"/>
</dbReference>
<dbReference type="PaxDb" id="195103-CPF_0847"/>
<protein>
    <submittedName>
        <fullName evidence="8">Rubrerythrin</fullName>
    </submittedName>
</protein>
<dbReference type="Pfam" id="PF21349">
    <property type="entry name" value="RUBY_RBDX"/>
    <property type="match status" value="1"/>
</dbReference>
<proteinExistence type="predicted"/>
<dbReference type="KEGG" id="cpf:CPF_0847"/>
<evidence type="ECO:0000256" key="2">
    <source>
        <dbReference type="ARBA" id="ARBA00022448"/>
    </source>
</evidence>
<keyword evidence="2" id="KW-0813">Transport</keyword>
<dbReference type="SUPFAM" id="SSF47240">
    <property type="entry name" value="Ferritin-like"/>
    <property type="match status" value="1"/>
</dbReference>
<dbReference type="eggNOG" id="COG1592">
    <property type="taxonomic scope" value="Bacteria"/>
</dbReference>
<evidence type="ECO:0000256" key="4">
    <source>
        <dbReference type="ARBA" id="ARBA00022982"/>
    </source>
</evidence>
<dbReference type="Pfam" id="PF02915">
    <property type="entry name" value="Rubrerythrin"/>
    <property type="match status" value="1"/>
</dbReference>
<dbReference type="CDD" id="cd00729">
    <property type="entry name" value="rubredoxin_SM"/>
    <property type="match status" value="1"/>
</dbReference>
<dbReference type="InterPro" id="IPR048574">
    <property type="entry name" value="RUBY_RBDX"/>
</dbReference>
<dbReference type="GO" id="GO:0016491">
    <property type="term" value="F:oxidoreductase activity"/>
    <property type="evidence" value="ECO:0007669"/>
    <property type="project" value="InterPro"/>
</dbReference>
<comment type="cofactor">
    <cofactor evidence="1">
        <name>Fe(3+)</name>
        <dbReference type="ChEBI" id="CHEBI:29034"/>
    </cofactor>
</comment>
<gene>
    <name evidence="8" type="primary">rbr</name>
    <name evidence="8" type="ordered locus">CPF_0847</name>
</gene>
<organism evidence="8 9">
    <name type="scientific">Clostridium perfringens (strain ATCC 13124 / DSM 756 / JCM 1290 / NCIMB 6125 / NCTC 8237 / Type A)</name>
    <dbReference type="NCBI Taxonomy" id="195103"/>
    <lineage>
        <taxon>Bacteria</taxon>
        <taxon>Bacillati</taxon>
        <taxon>Bacillota</taxon>
        <taxon>Clostridia</taxon>
        <taxon>Eubacteriales</taxon>
        <taxon>Clostridiaceae</taxon>
        <taxon>Clostridium</taxon>
    </lineage>
</organism>
<dbReference type="RefSeq" id="WP_003477208.1">
    <property type="nucleotide sequence ID" value="NC_008261.1"/>
</dbReference>
<dbReference type="InterPro" id="IPR012347">
    <property type="entry name" value="Ferritin-like"/>
</dbReference>
<keyword evidence="5" id="KW-0408">Iron</keyword>
<dbReference type="CDD" id="cd01041">
    <property type="entry name" value="Rubrerythrin"/>
    <property type="match status" value="1"/>
</dbReference>
<reference evidence="8 9" key="1">
    <citation type="journal article" date="2006" name="Genome Res.">
        <title>Skewed genomic variability in strains of the toxigenic bacterial pathogen, Clostridium perfringens.</title>
        <authorList>
            <person name="Myers G.S."/>
            <person name="Rasko D.A."/>
            <person name="Cheung J.K."/>
            <person name="Ravel J."/>
            <person name="Seshadri R."/>
            <person name="Deboy R.T."/>
            <person name="Ren Q."/>
            <person name="Varga J."/>
            <person name="Awad M.M."/>
            <person name="Brinkac L.M."/>
            <person name="Daugherty S.C."/>
            <person name="Haft D.H."/>
            <person name="Dodson R.J."/>
            <person name="Madupu R."/>
            <person name="Nelson W.C."/>
            <person name="Rosovitz M.J."/>
            <person name="Sullivan S.A."/>
            <person name="Khouri H."/>
            <person name="Dimitrov G.I."/>
            <person name="Watkins K.L."/>
            <person name="Mulligan S."/>
            <person name="Benton J."/>
            <person name="Radune D."/>
            <person name="Fisher D.J."/>
            <person name="Atkins H.S."/>
            <person name="Hiscox T."/>
            <person name="Jost B.H."/>
            <person name="Billington S.J."/>
            <person name="Songer J.G."/>
            <person name="McClane B.A."/>
            <person name="Titball R.W."/>
            <person name="Rood J.I."/>
            <person name="Melville S.B."/>
            <person name="Paulsen I.T."/>
        </authorList>
    </citation>
    <scope>NUCLEOTIDE SEQUENCE [LARGE SCALE GENOMIC DNA]</scope>
    <source>
        <strain evidence="9">ATCC 13124 / DSM 756 / JCM 1290 / NCIMB 6125 / NCTC 8237 / S 107 / Type A</strain>
    </source>
</reference>
<dbReference type="InterPro" id="IPR024934">
    <property type="entry name" value="Rubredoxin-like_dom"/>
</dbReference>
<evidence type="ECO:0000256" key="1">
    <source>
        <dbReference type="ARBA" id="ARBA00001965"/>
    </source>
</evidence>
<dbReference type="SUPFAM" id="SSF57802">
    <property type="entry name" value="Rubredoxin-like"/>
    <property type="match status" value="1"/>
</dbReference>
<dbReference type="AlphaFoldDB" id="A0A0H2YRA9"/>
<dbReference type="GO" id="GO:0005506">
    <property type="term" value="F:iron ion binding"/>
    <property type="evidence" value="ECO:0007669"/>
    <property type="project" value="InterPro"/>
</dbReference>
<evidence type="ECO:0000313" key="8">
    <source>
        <dbReference type="EMBL" id="ABG83466.1"/>
    </source>
</evidence>